<protein>
    <submittedName>
        <fullName evidence="1">Uncharacterized protein</fullName>
    </submittedName>
</protein>
<name>A0ABD0K1Q4_9CAEN</name>
<dbReference type="EMBL" id="JACVVK020000275">
    <property type="protein sequence ID" value="KAK7480760.1"/>
    <property type="molecule type" value="Genomic_DNA"/>
</dbReference>
<comment type="caution">
    <text evidence="1">The sequence shown here is derived from an EMBL/GenBank/DDBJ whole genome shotgun (WGS) entry which is preliminary data.</text>
</comment>
<accession>A0ABD0K1Q4</accession>
<keyword evidence="2" id="KW-1185">Reference proteome</keyword>
<reference evidence="1 2" key="1">
    <citation type="journal article" date="2023" name="Sci. Data">
        <title>Genome assembly of the Korean intertidal mud-creeper Batillaria attramentaria.</title>
        <authorList>
            <person name="Patra A.K."/>
            <person name="Ho P.T."/>
            <person name="Jun S."/>
            <person name="Lee S.J."/>
            <person name="Kim Y."/>
            <person name="Won Y.J."/>
        </authorList>
    </citation>
    <scope>NUCLEOTIDE SEQUENCE [LARGE SCALE GENOMIC DNA]</scope>
    <source>
        <strain evidence="1">Wonlab-2016</strain>
    </source>
</reference>
<proteinExistence type="predicted"/>
<organism evidence="1 2">
    <name type="scientific">Batillaria attramentaria</name>
    <dbReference type="NCBI Taxonomy" id="370345"/>
    <lineage>
        <taxon>Eukaryota</taxon>
        <taxon>Metazoa</taxon>
        <taxon>Spiralia</taxon>
        <taxon>Lophotrochozoa</taxon>
        <taxon>Mollusca</taxon>
        <taxon>Gastropoda</taxon>
        <taxon>Caenogastropoda</taxon>
        <taxon>Sorbeoconcha</taxon>
        <taxon>Cerithioidea</taxon>
        <taxon>Batillariidae</taxon>
        <taxon>Batillaria</taxon>
    </lineage>
</organism>
<dbReference type="Proteomes" id="UP001519460">
    <property type="component" value="Unassembled WGS sequence"/>
</dbReference>
<evidence type="ECO:0000313" key="1">
    <source>
        <dbReference type="EMBL" id="KAK7480760.1"/>
    </source>
</evidence>
<evidence type="ECO:0000313" key="2">
    <source>
        <dbReference type="Proteomes" id="UP001519460"/>
    </source>
</evidence>
<gene>
    <name evidence="1" type="ORF">BaRGS_00028021</name>
</gene>
<dbReference type="AlphaFoldDB" id="A0ABD0K1Q4"/>
<sequence length="128" mass="14265">MNKCTPTLGGGAPLTGFSHDGGELLWCYSFVFSDGACCQPGLQSSSRPVRYQHEPALRWQRRVGPDKYSPNCSILVQLPHAALSPSVKFVDRRADSGNRWRVDFTVLPEQYSTPAMAVTHALIRRIKF</sequence>